<comment type="caution">
    <text evidence="1">The sequence shown here is derived from an EMBL/GenBank/DDBJ whole genome shotgun (WGS) entry which is preliminary data.</text>
</comment>
<name>A0A7W8GHC9_9DEIO</name>
<dbReference type="RefSeq" id="WP_184031082.1">
    <property type="nucleotide sequence ID" value="NZ_JACHFN010000014.1"/>
</dbReference>
<organism evidence="1 2">
    <name type="scientific">Deinococcus budaensis</name>
    <dbReference type="NCBI Taxonomy" id="1665626"/>
    <lineage>
        <taxon>Bacteria</taxon>
        <taxon>Thermotogati</taxon>
        <taxon>Deinococcota</taxon>
        <taxon>Deinococci</taxon>
        <taxon>Deinococcales</taxon>
        <taxon>Deinococcaceae</taxon>
        <taxon>Deinococcus</taxon>
    </lineage>
</organism>
<dbReference type="EMBL" id="JACHFN010000014">
    <property type="protein sequence ID" value="MBB5235650.1"/>
    <property type="molecule type" value="Genomic_DNA"/>
</dbReference>
<dbReference type="AlphaFoldDB" id="A0A7W8GHC9"/>
<dbReference type="InterPro" id="IPR024219">
    <property type="entry name" value="DUF3809"/>
</dbReference>
<evidence type="ECO:0008006" key="3">
    <source>
        <dbReference type="Google" id="ProtNLM"/>
    </source>
</evidence>
<dbReference type="Gene3D" id="3.30.530.70">
    <property type="entry name" value="Uncharacterised protein PF12723, DUF3809"/>
    <property type="match status" value="1"/>
</dbReference>
<accession>A0A7W8GHC9</accession>
<protein>
    <recommendedName>
        <fullName evidence="3">DUF3809 domain-containing protein</fullName>
    </recommendedName>
</protein>
<gene>
    <name evidence="1" type="ORF">HNQ09_003108</name>
</gene>
<keyword evidence="2" id="KW-1185">Reference proteome</keyword>
<dbReference type="Pfam" id="PF12723">
    <property type="entry name" value="DUF3809"/>
    <property type="match status" value="1"/>
</dbReference>
<evidence type="ECO:0000313" key="2">
    <source>
        <dbReference type="Proteomes" id="UP000525389"/>
    </source>
</evidence>
<dbReference type="Proteomes" id="UP000525389">
    <property type="component" value="Unassembled WGS sequence"/>
</dbReference>
<proteinExistence type="predicted"/>
<evidence type="ECO:0000313" key="1">
    <source>
        <dbReference type="EMBL" id="MBB5235650.1"/>
    </source>
</evidence>
<sequence>MGGLTPGDPPGRAPDLQIEAAQSFALPHPGGQAAALAFVRDAGRALARVQFLRDLRAGPGGVSGELVVTVPVLGEVDLPFRSRLEETPQGAALLPQPVAGERAWVEVAGQAQVDGAGVATFHFHFRAHLGLPQAEGWGGAAFEKMVRAAAARTLERVAGELPAGIAAAMAADPGQAQRSP</sequence>
<reference evidence="1 2" key="1">
    <citation type="submission" date="2020-08" db="EMBL/GenBank/DDBJ databases">
        <title>Genomic Encyclopedia of Type Strains, Phase IV (KMG-IV): sequencing the most valuable type-strain genomes for metagenomic binning, comparative biology and taxonomic classification.</title>
        <authorList>
            <person name="Goeker M."/>
        </authorList>
    </citation>
    <scope>NUCLEOTIDE SEQUENCE [LARGE SCALE GENOMIC DNA]</scope>
    <source>
        <strain evidence="1 2">DSM 101791</strain>
    </source>
</reference>